<evidence type="ECO:0000313" key="1">
    <source>
        <dbReference type="EMBL" id="MFC5227931.1"/>
    </source>
</evidence>
<comment type="caution">
    <text evidence="1">The sequence shown here is derived from an EMBL/GenBank/DDBJ whole genome shotgun (WGS) entry which is preliminary data.</text>
</comment>
<keyword evidence="2" id="KW-1185">Reference proteome</keyword>
<proteinExistence type="predicted"/>
<sequence length="46" mass="4741">MSVAGAVLPGGTGAGRPRYAAPCLPVPAGWQQNESGDWLALRPHDL</sequence>
<dbReference type="EMBL" id="JBHSKL010000036">
    <property type="protein sequence ID" value="MFC5227931.1"/>
    <property type="molecule type" value="Genomic_DNA"/>
</dbReference>
<name>A0ABW0DF20_STRFI</name>
<reference evidence="2" key="1">
    <citation type="journal article" date="2019" name="Int. J. Syst. Evol. Microbiol.">
        <title>The Global Catalogue of Microorganisms (GCM) 10K type strain sequencing project: providing services to taxonomists for standard genome sequencing and annotation.</title>
        <authorList>
            <consortium name="The Broad Institute Genomics Platform"/>
            <consortium name="The Broad Institute Genome Sequencing Center for Infectious Disease"/>
            <person name="Wu L."/>
            <person name="Ma J."/>
        </authorList>
    </citation>
    <scope>NUCLEOTIDE SEQUENCE [LARGE SCALE GENOMIC DNA]</scope>
    <source>
        <strain evidence="2">CCM 8479</strain>
    </source>
</reference>
<dbReference type="Proteomes" id="UP001596156">
    <property type="component" value="Unassembled WGS sequence"/>
</dbReference>
<protein>
    <submittedName>
        <fullName evidence="1">Uncharacterized protein</fullName>
    </submittedName>
</protein>
<dbReference type="RefSeq" id="WP_344645109.1">
    <property type="nucleotide sequence ID" value="NZ_BAAASS010000013.1"/>
</dbReference>
<gene>
    <name evidence="1" type="ORF">ACFPN6_25825</name>
</gene>
<accession>A0ABW0DF20</accession>
<organism evidence="1 2">
    <name type="scientific">Streptomyces fimbriatus</name>
    <dbReference type="NCBI Taxonomy" id="68197"/>
    <lineage>
        <taxon>Bacteria</taxon>
        <taxon>Bacillati</taxon>
        <taxon>Actinomycetota</taxon>
        <taxon>Actinomycetes</taxon>
        <taxon>Kitasatosporales</taxon>
        <taxon>Streptomycetaceae</taxon>
        <taxon>Streptomyces</taxon>
    </lineage>
</organism>
<evidence type="ECO:0000313" key="2">
    <source>
        <dbReference type="Proteomes" id="UP001596156"/>
    </source>
</evidence>